<comment type="similarity">
    <text evidence="1">Belongs to the LanC-like protein family.</text>
</comment>
<reference evidence="6" key="1">
    <citation type="submission" date="2016-06" db="UniProtKB">
        <authorList>
            <consortium name="WormBaseParasite"/>
        </authorList>
    </citation>
    <scope>IDENTIFICATION</scope>
</reference>
<evidence type="ECO:0000313" key="6">
    <source>
        <dbReference type="WBParaSite" id="TCNE_0001172901-mRNA-1"/>
    </source>
</evidence>
<protein>
    <submittedName>
        <fullName evidence="6">LanC-like protein 2</fullName>
    </submittedName>
</protein>
<organism evidence="5 6">
    <name type="scientific">Toxocara canis</name>
    <name type="common">Canine roundworm</name>
    <dbReference type="NCBI Taxonomy" id="6265"/>
    <lineage>
        <taxon>Eukaryota</taxon>
        <taxon>Metazoa</taxon>
        <taxon>Ecdysozoa</taxon>
        <taxon>Nematoda</taxon>
        <taxon>Chromadorea</taxon>
        <taxon>Rhabditida</taxon>
        <taxon>Spirurina</taxon>
        <taxon>Ascaridomorpha</taxon>
        <taxon>Ascaridoidea</taxon>
        <taxon>Toxocaridae</taxon>
        <taxon>Toxocara</taxon>
    </lineage>
</organism>
<evidence type="ECO:0000256" key="2">
    <source>
        <dbReference type="PIRSR" id="PIRSR607822-1"/>
    </source>
</evidence>
<dbReference type="SUPFAM" id="SSF158745">
    <property type="entry name" value="LanC-like"/>
    <property type="match status" value="2"/>
</dbReference>
<dbReference type="Proteomes" id="UP000050794">
    <property type="component" value="Unassembled WGS sequence"/>
</dbReference>
<dbReference type="Pfam" id="PF05147">
    <property type="entry name" value="LANC_like"/>
    <property type="match status" value="2"/>
</dbReference>
<dbReference type="WBParaSite" id="TCNE_0001172901-mRNA-1">
    <property type="protein sequence ID" value="TCNE_0001172901-mRNA-1"/>
    <property type="gene ID" value="TCNE_0001172901"/>
</dbReference>
<dbReference type="GO" id="GO:0005975">
    <property type="term" value="P:carbohydrate metabolic process"/>
    <property type="evidence" value="ECO:0007669"/>
    <property type="project" value="InterPro"/>
</dbReference>
<dbReference type="CDD" id="cd04794">
    <property type="entry name" value="euk_LANCL"/>
    <property type="match status" value="2"/>
</dbReference>
<dbReference type="GO" id="GO:0046872">
    <property type="term" value="F:metal ion binding"/>
    <property type="evidence" value="ECO:0007669"/>
    <property type="project" value="UniProtKB-KW"/>
</dbReference>
<dbReference type="PRINTS" id="PR01951">
    <property type="entry name" value="LANCEUKARYTE"/>
</dbReference>
<gene>
    <name evidence="4" type="ORF">TCNE_LOCUS11729</name>
</gene>
<dbReference type="InterPro" id="IPR007822">
    <property type="entry name" value="LANC-like"/>
</dbReference>
<evidence type="ECO:0000256" key="3">
    <source>
        <dbReference type="SAM" id="MobiDB-lite"/>
    </source>
</evidence>
<feature type="binding site" evidence="2">
    <location>
        <position position="341"/>
    </location>
    <ligand>
        <name>Zn(2+)</name>
        <dbReference type="ChEBI" id="CHEBI:29105"/>
    </ligand>
</feature>
<keyword evidence="2" id="KW-0479">Metal-binding</keyword>
<dbReference type="GO" id="GO:0005886">
    <property type="term" value="C:plasma membrane"/>
    <property type="evidence" value="ECO:0007669"/>
    <property type="project" value="TreeGrafter"/>
</dbReference>
<dbReference type="AlphaFoldDB" id="A0A183UTA9"/>
<accession>A0A183UTA9</accession>
<feature type="region of interest" description="Disordered" evidence="3">
    <location>
        <begin position="410"/>
        <end position="430"/>
    </location>
</feature>
<evidence type="ECO:0000313" key="5">
    <source>
        <dbReference type="Proteomes" id="UP000050794"/>
    </source>
</evidence>
<dbReference type="GO" id="GO:0031179">
    <property type="term" value="P:peptide modification"/>
    <property type="evidence" value="ECO:0007669"/>
    <property type="project" value="InterPro"/>
</dbReference>
<dbReference type="Gene3D" id="1.50.10.10">
    <property type="match status" value="2"/>
</dbReference>
<dbReference type="PRINTS" id="PR01950">
    <property type="entry name" value="LANCSUPER"/>
</dbReference>
<dbReference type="EMBL" id="UYWY01020965">
    <property type="protein sequence ID" value="VDM43050.1"/>
    <property type="molecule type" value="Genomic_DNA"/>
</dbReference>
<feature type="binding site" evidence="2">
    <location>
        <position position="340"/>
    </location>
    <ligand>
        <name>Zn(2+)</name>
        <dbReference type="ChEBI" id="CHEBI:29105"/>
    </ligand>
</feature>
<keyword evidence="2" id="KW-0862">Zinc</keyword>
<evidence type="ECO:0000256" key="1">
    <source>
        <dbReference type="ARBA" id="ARBA00007179"/>
    </source>
</evidence>
<dbReference type="InterPro" id="IPR012341">
    <property type="entry name" value="6hp_glycosidase-like_sf"/>
</dbReference>
<dbReference type="PANTHER" id="PTHR12736">
    <property type="entry name" value="LANC-LIKE PROTEIN"/>
    <property type="match status" value="1"/>
</dbReference>
<dbReference type="InterPro" id="IPR020464">
    <property type="entry name" value="LanC-like_prot_euk"/>
</dbReference>
<dbReference type="SMART" id="SM01260">
    <property type="entry name" value="LANC_like"/>
    <property type="match status" value="2"/>
</dbReference>
<feature type="binding site" evidence="2">
    <location>
        <position position="294"/>
    </location>
    <ligand>
        <name>Zn(2+)</name>
        <dbReference type="ChEBI" id="CHEBI:29105"/>
    </ligand>
</feature>
<reference evidence="4 5" key="2">
    <citation type="submission" date="2018-11" db="EMBL/GenBank/DDBJ databases">
        <authorList>
            <consortium name="Pathogen Informatics"/>
        </authorList>
    </citation>
    <scope>NUCLEOTIDE SEQUENCE [LARGE SCALE GENOMIC DNA]</scope>
</reference>
<sequence>MTQMAGRSKWLPRYMDNPYLENAKEKSEQVRKLLLKVTDKWLNDETKTLLNEICKRRAKDDDCHGGAYTGIAGIAYALLRAVQMFPDREHTLLELCGQLTDKHLKAAKHADLQRESRFLLGTVSVYVVRLLVDAAVGRSNEDIVKRLDDLGKRILEDGYQGDGDDEMLAGRAGYLAAALNLRMAMRKDLIQMKRVKAVLNKMIESGRTYAAEHNSPTPLMYQYHGREYLGAAHGLMGILQMLLSFFDLLDEQAKMDITATLDWILSVQKSNGNVASKVEDVDVDKGENELVQWCHGATGAVHLFIVAFIRFGDNKYLKAAERALDLIWLKGMLLKGPGICHGVAGSGYAFLLYYRLTHHQRYLERAKCCALLLSGDEFRARARTPDRPHSLYEGIAGTVCFLCDLVEPNSAHSRHSSSSRRALSMSRPSRRPARYFPNPYFQNASQGAAQVNENWLRQEATKLIDSISGRRPAEDDYHGGAYVGVAGDGYGVFRASRLFPEKSDQFTSFALRMVEAQLRKSQSAVFSACDLALYRRRNDFLFQSRSPAKESQFLLGPLSVLVIRAICMQEGKNARDGETVTRIGALVDTVLKTGYQPNGDDEMLVGRAGFLAAILNLRMVMKEEILPDSRLKMIIDKVLESGRTYSRRHKSPSPLMYQYYGTEYLGAAHGLMGILQMLLSFPNLLDDQAVRDIEGSLDWLLTIQTASGNFPAATDEIGFDRGEDELVHWCHGATGAVHLMIVAYLYFKKDKFLQTARQAMDLIWRKGVLHKGPGTCHGVAGSGYAFLLYYRLTREQEYLDRARCFASIFCDEWFRSRARTPDSPYSLFEGIAGSLCYLCDLAHPEQAQFPLVPIPFDIYE</sequence>
<keyword evidence="5" id="KW-1185">Reference proteome</keyword>
<proteinExistence type="inferred from homology"/>
<evidence type="ECO:0000313" key="4">
    <source>
        <dbReference type="EMBL" id="VDM43050.1"/>
    </source>
</evidence>
<dbReference type="PANTHER" id="PTHR12736:SF7">
    <property type="entry name" value="LANC-LIKE PROTEIN 3"/>
    <property type="match status" value="1"/>
</dbReference>
<name>A0A183UTA9_TOXCA</name>